<dbReference type="KEGG" id="vin:AKJ08_2880"/>
<feature type="transmembrane region" description="Helical" evidence="2">
    <location>
        <begin position="223"/>
        <end position="243"/>
    </location>
</feature>
<evidence type="ECO:0000313" key="3">
    <source>
        <dbReference type="EMBL" id="AKU92493.1"/>
    </source>
</evidence>
<keyword evidence="2" id="KW-1133">Transmembrane helix</keyword>
<reference evidence="3 4" key="1">
    <citation type="submission" date="2015-08" db="EMBL/GenBank/DDBJ databases">
        <authorList>
            <person name="Babu N.S."/>
            <person name="Beckwith C.J."/>
            <person name="Beseler K.G."/>
            <person name="Brison A."/>
            <person name="Carone J.V."/>
            <person name="Caskin T.P."/>
            <person name="Diamond M."/>
            <person name="Durham M.E."/>
            <person name="Foxe J.M."/>
            <person name="Go M."/>
            <person name="Henderson B.A."/>
            <person name="Jones I.B."/>
            <person name="McGettigan J.A."/>
            <person name="Micheletti S.J."/>
            <person name="Nasrallah M.E."/>
            <person name="Ortiz D."/>
            <person name="Piller C.R."/>
            <person name="Privatt S.R."/>
            <person name="Schneider S.L."/>
            <person name="Sharp S."/>
            <person name="Smith T.C."/>
            <person name="Stanton J.D."/>
            <person name="Ullery H.E."/>
            <person name="Wilson R.J."/>
            <person name="Serrano M.G."/>
            <person name="Buck G."/>
            <person name="Lee V."/>
            <person name="Wang Y."/>
            <person name="Carvalho R."/>
            <person name="Voegtly L."/>
            <person name="Shi R."/>
            <person name="Duckworth R."/>
            <person name="Johnson A."/>
            <person name="Loviza R."/>
            <person name="Walstead R."/>
            <person name="Shah Z."/>
            <person name="Kiflezghi M."/>
            <person name="Wade K."/>
            <person name="Ball S.L."/>
            <person name="Bradley K.W."/>
            <person name="Asai D.J."/>
            <person name="Bowman C.A."/>
            <person name="Russell D.A."/>
            <person name="Pope W.H."/>
            <person name="Jacobs-Sera D."/>
            <person name="Hendrix R.W."/>
            <person name="Hatfull G.F."/>
        </authorList>
    </citation>
    <scope>NUCLEOTIDE SEQUENCE [LARGE SCALE GENOMIC DNA]</scope>
    <source>
        <strain evidence="3 4">DSM 27710</strain>
    </source>
</reference>
<protein>
    <submittedName>
        <fullName evidence="3">Putative integral membrane protein</fullName>
    </submittedName>
</protein>
<keyword evidence="2" id="KW-0472">Membrane</keyword>
<dbReference type="STRING" id="1391653.AKJ08_2880"/>
<dbReference type="InterPro" id="IPR009937">
    <property type="entry name" value="Phage_holin_3_6"/>
</dbReference>
<gene>
    <name evidence="3" type="ORF">AKJ08_2880</name>
</gene>
<dbReference type="Proteomes" id="UP000055590">
    <property type="component" value="Chromosome"/>
</dbReference>
<keyword evidence="4" id="KW-1185">Reference proteome</keyword>
<proteinExistence type="predicted"/>
<dbReference type="Pfam" id="PF07332">
    <property type="entry name" value="Phage_holin_3_6"/>
    <property type="match status" value="1"/>
</dbReference>
<keyword evidence="2" id="KW-0812">Transmembrane</keyword>
<evidence type="ECO:0000256" key="1">
    <source>
        <dbReference type="SAM" id="MobiDB-lite"/>
    </source>
</evidence>
<organism evidence="3 4">
    <name type="scientific">Vulgatibacter incomptus</name>
    <dbReference type="NCBI Taxonomy" id="1391653"/>
    <lineage>
        <taxon>Bacteria</taxon>
        <taxon>Pseudomonadati</taxon>
        <taxon>Myxococcota</taxon>
        <taxon>Myxococcia</taxon>
        <taxon>Myxococcales</taxon>
        <taxon>Cystobacterineae</taxon>
        <taxon>Vulgatibacteraceae</taxon>
        <taxon>Vulgatibacter</taxon>
    </lineage>
</organism>
<feature type="transmembrane region" description="Helical" evidence="2">
    <location>
        <begin position="196"/>
        <end position="217"/>
    </location>
</feature>
<evidence type="ECO:0000256" key="2">
    <source>
        <dbReference type="SAM" id="Phobius"/>
    </source>
</evidence>
<feature type="compositionally biased region" description="Basic residues" evidence="1">
    <location>
        <begin position="108"/>
        <end position="117"/>
    </location>
</feature>
<dbReference type="EMBL" id="CP012332">
    <property type="protein sequence ID" value="AKU92493.1"/>
    <property type="molecule type" value="Genomic_DNA"/>
</dbReference>
<dbReference type="RefSeq" id="WP_050726657.1">
    <property type="nucleotide sequence ID" value="NZ_CP012332.1"/>
</dbReference>
<name>A0A0K1PG32_9BACT</name>
<sequence>MEHEGYTESEKRELEEKAARRDLEGARDERFYKSAADRHTIEEAERAGVTLEEGNLREVTTAALDELHEERRRAAAARRKHGEAESEVLERGGEAPRAAPRVEAGRVVHPRRIRARTRVPGAPPGGEPGRREPPPGGERAPAGKRYDAMSTPELVRLFLEDSKRLAREELRLAKAEIRDEVRSTASGGATVGMGSALAFAGVLALVAGGIVALALVIPLWLSAILIGIVVLCLGAIAALGGVVKLKQVRPVPKDAARVIEEERRWASERMHSMRSHARSET</sequence>
<feature type="compositionally biased region" description="Basic and acidic residues" evidence="1">
    <location>
        <begin position="82"/>
        <end position="94"/>
    </location>
</feature>
<feature type="region of interest" description="Disordered" evidence="1">
    <location>
        <begin position="1"/>
        <end position="146"/>
    </location>
</feature>
<dbReference type="AlphaFoldDB" id="A0A0K1PG32"/>
<feature type="compositionally biased region" description="Basic and acidic residues" evidence="1">
    <location>
        <begin position="1"/>
        <end position="46"/>
    </location>
</feature>
<accession>A0A0K1PG32</accession>
<evidence type="ECO:0000313" key="4">
    <source>
        <dbReference type="Proteomes" id="UP000055590"/>
    </source>
</evidence>